<protein>
    <submittedName>
        <fullName evidence="3">Uncharacterized protein</fullName>
    </submittedName>
</protein>
<dbReference type="AlphaFoldDB" id="A0A835H584"/>
<evidence type="ECO:0000256" key="2">
    <source>
        <dbReference type="SAM" id="Phobius"/>
    </source>
</evidence>
<dbReference type="OrthoDB" id="1695362at2759"/>
<organism evidence="3 4">
    <name type="scientific">Coptis chinensis</name>
    <dbReference type="NCBI Taxonomy" id="261450"/>
    <lineage>
        <taxon>Eukaryota</taxon>
        <taxon>Viridiplantae</taxon>
        <taxon>Streptophyta</taxon>
        <taxon>Embryophyta</taxon>
        <taxon>Tracheophyta</taxon>
        <taxon>Spermatophyta</taxon>
        <taxon>Magnoliopsida</taxon>
        <taxon>Ranunculales</taxon>
        <taxon>Ranunculaceae</taxon>
        <taxon>Coptidoideae</taxon>
        <taxon>Coptis</taxon>
    </lineage>
</organism>
<evidence type="ECO:0000313" key="3">
    <source>
        <dbReference type="EMBL" id="KAF9593144.1"/>
    </source>
</evidence>
<keyword evidence="2" id="KW-0472">Membrane</keyword>
<feature type="compositionally biased region" description="Basic and acidic residues" evidence="1">
    <location>
        <begin position="128"/>
        <end position="147"/>
    </location>
</feature>
<keyword evidence="4" id="KW-1185">Reference proteome</keyword>
<accession>A0A835H584</accession>
<feature type="region of interest" description="Disordered" evidence="1">
    <location>
        <begin position="85"/>
        <end position="174"/>
    </location>
</feature>
<feature type="compositionally biased region" description="Polar residues" evidence="1">
    <location>
        <begin position="164"/>
        <end position="174"/>
    </location>
</feature>
<feature type="compositionally biased region" description="Basic and acidic residues" evidence="1">
    <location>
        <begin position="85"/>
        <end position="105"/>
    </location>
</feature>
<keyword evidence="2" id="KW-1133">Transmembrane helix</keyword>
<sequence>MPLGQSALKLEQMGLVTKNEWVMVGTMLFAVSLWIFGVSKINEFLNPWPKEKVLQSRGAAVMRRGGRGQSLRHVFAVQRIQARTRERAATGAKERAEKVAAKQRESSLLQRAGALPRQRAEQASAERATTEARERAAARESQQKNENDLESFFGGRASSVPRPNRTTTSVHLGE</sequence>
<keyword evidence="2" id="KW-0812">Transmembrane</keyword>
<name>A0A835H584_9MAGN</name>
<proteinExistence type="predicted"/>
<reference evidence="3 4" key="1">
    <citation type="submission" date="2020-10" db="EMBL/GenBank/DDBJ databases">
        <title>The Coptis chinensis genome and diversification of protoberbering-type alkaloids.</title>
        <authorList>
            <person name="Wang B."/>
            <person name="Shu S."/>
            <person name="Song C."/>
            <person name="Liu Y."/>
        </authorList>
    </citation>
    <scope>NUCLEOTIDE SEQUENCE [LARGE SCALE GENOMIC DNA]</scope>
    <source>
        <strain evidence="3">HL-2020</strain>
        <tissue evidence="3">Leaf</tissue>
    </source>
</reference>
<gene>
    <name evidence="3" type="ORF">IFM89_020354</name>
</gene>
<dbReference type="EMBL" id="JADFTS010000008">
    <property type="protein sequence ID" value="KAF9593144.1"/>
    <property type="molecule type" value="Genomic_DNA"/>
</dbReference>
<comment type="caution">
    <text evidence="3">The sequence shown here is derived from an EMBL/GenBank/DDBJ whole genome shotgun (WGS) entry which is preliminary data.</text>
</comment>
<dbReference type="Proteomes" id="UP000631114">
    <property type="component" value="Unassembled WGS sequence"/>
</dbReference>
<evidence type="ECO:0000313" key="4">
    <source>
        <dbReference type="Proteomes" id="UP000631114"/>
    </source>
</evidence>
<feature type="transmembrane region" description="Helical" evidence="2">
    <location>
        <begin position="21"/>
        <end position="39"/>
    </location>
</feature>
<evidence type="ECO:0000256" key="1">
    <source>
        <dbReference type="SAM" id="MobiDB-lite"/>
    </source>
</evidence>